<evidence type="ECO:0000256" key="8">
    <source>
        <dbReference type="ARBA" id="ARBA00023098"/>
    </source>
</evidence>
<dbReference type="Pfam" id="PF00550">
    <property type="entry name" value="PP-binding"/>
    <property type="match status" value="4"/>
</dbReference>
<dbReference type="Gene3D" id="3.40.366.10">
    <property type="entry name" value="Malonyl-Coenzyme A Acyl Carrier Protein, domain 2"/>
    <property type="match status" value="1"/>
</dbReference>
<dbReference type="InterPro" id="IPR001227">
    <property type="entry name" value="Ac_transferase_dom_sf"/>
</dbReference>
<dbReference type="GO" id="GO:0031177">
    <property type="term" value="F:phosphopantetheine binding"/>
    <property type="evidence" value="ECO:0007669"/>
    <property type="project" value="InterPro"/>
</dbReference>
<dbReference type="InterPro" id="IPR020806">
    <property type="entry name" value="PKS_PP-bd"/>
</dbReference>
<dbReference type="CDD" id="cd00833">
    <property type="entry name" value="PKS"/>
    <property type="match status" value="1"/>
</dbReference>
<dbReference type="SMART" id="SM00827">
    <property type="entry name" value="PKS_AT"/>
    <property type="match status" value="1"/>
</dbReference>
<dbReference type="Pfam" id="PF13193">
    <property type="entry name" value="AMP-binding_C"/>
    <property type="match status" value="3"/>
</dbReference>
<proteinExistence type="inferred from homology"/>
<dbReference type="Gene3D" id="3.30.70.3290">
    <property type="match status" value="1"/>
</dbReference>
<dbReference type="Pfam" id="PF00668">
    <property type="entry name" value="Condensation"/>
    <property type="match status" value="2"/>
</dbReference>
<dbReference type="GO" id="GO:0008483">
    <property type="term" value="F:transaminase activity"/>
    <property type="evidence" value="ECO:0007669"/>
    <property type="project" value="InterPro"/>
</dbReference>
<evidence type="ECO:0000259" key="12">
    <source>
        <dbReference type="PROSITE" id="PS50075"/>
    </source>
</evidence>
<feature type="domain" description="Carrier" evidence="12">
    <location>
        <begin position="3143"/>
        <end position="3218"/>
    </location>
</feature>
<dbReference type="Gene3D" id="1.10.1200.10">
    <property type="entry name" value="ACP-like"/>
    <property type="match status" value="3"/>
</dbReference>
<dbReference type="InterPro" id="IPR016039">
    <property type="entry name" value="Thiolase-like"/>
</dbReference>
<dbReference type="GO" id="GO:0006631">
    <property type="term" value="P:fatty acid metabolic process"/>
    <property type="evidence" value="ECO:0007669"/>
    <property type="project" value="UniProtKB-KW"/>
</dbReference>
<dbReference type="NCBIfam" id="TIGR01733">
    <property type="entry name" value="AA-adenyl-dom"/>
    <property type="match status" value="3"/>
</dbReference>
<evidence type="ECO:0000256" key="1">
    <source>
        <dbReference type="ARBA" id="ARBA00001933"/>
    </source>
</evidence>
<dbReference type="GO" id="GO:0030170">
    <property type="term" value="F:pyridoxal phosphate binding"/>
    <property type="evidence" value="ECO:0007669"/>
    <property type="project" value="InterPro"/>
</dbReference>
<dbReference type="InterPro" id="IPR020841">
    <property type="entry name" value="PKS_Beta-ketoAc_synthase_dom"/>
</dbReference>
<dbReference type="FunFam" id="3.40.50.12780:FF:000012">
    <property type="entry name" value="Non-ribosomal peptide synthetase"/>
    <property type="match status" value="2"/>
</dbReference>
<evidence type="ECO:0000256" key="6">
    <source>
        <dbReference type="ARBA" id="ARBA00022832"/>
    </source>
</evidence>
<dbReference type="Pfam" id="PF00109">
    <property type="entry name" value="ketoacyl-synt"/>
    <property type="match status" value="1"/>
</dbReference>
<dbReference type="InterPro" id="IPR005814">
    <property type="entry name" value="Aminotrans_3"/>
</dbReference>
<dbReference type="Pfam" id="PF00501">
    <property type="entry name" value="AMP-binding"/>
    <property type="match status" value="3"/>
</dbReference>
<dbReference type="Pfam" id="PF00202">
    <property type="entry name" value="Aminotran_3"/>
    <property type="match status" value="1"/>
</dbReference>
<gene>
    <name evidence="14" type="ORF">AKJ09_05099</name>
</gene>
<organism evidence="14 15">
    <name type="scientific">Labilithrix luteola</name>
    <dbReference type="NCBI Taxonomy" id="1391654"/>
    <lineage>
        <taxon>Bacteria</taxon>
        <taxon>Pseudomonadati</taxon>
        <taxon>Myxococcota</taxon>
        <taxon>Polyangia</taxon>
        <taxon>Polyangiales</taxon>
        <taxon>Labilitrichaceae</taxon>
        <taxon>Labilithrix</taxon>
    </lineage>
</organism>
<reference evidence="14 15" key="1">
    <citation type="submission" date="2015-08" db="EMBL/GenBank/DDBJ databases">
        <authorList>
            <person name="Babu N.S."/>
            <person name="Beckwith C.J."/>
            <person name="Beseler K.G."/>
            <person name="Brison A."/>
            <person name="Carone J.V."/>
            <person name="Caskin T.P."/>
            <person name="Diamond M."/>
            <person name="Durham M.E."/>
            <person name="Foxe J.M."/>
            <person name="Go M."/>
            <person name="Henderson B.A."/>
            <person name="Jones I.B."/>
            <person name="McGettigan J.A."/>
            <person name="Micheletti S.J."/>
            <person name="Nasrallah M.E."/>
            <person name="Ortiz D."/>
            <person name="Piller C.R."/>
            <person name="Privatt S.R."/>
            <person name="Schneider S.L."/>
            <person name="Sharp S."/>
            <person name="Smith T.C."/>
            <person name="Stanton J.D."/>
            <person name="Ullery H.E."/>
            <person name="Wilson R.J."/>
            <person name="Serrano M.G."/>
            <person name="Buck G."/>
            <person name="Lee V."/>
            <person name="Wang Y."/>
            <person name="Carvalho R."/>
            <person name="Voegtly L."/>
            <person name="Shi R."/>
            <person name="Duckworth R."/>
            <person name="Johnson A."/>
            <person name="Loviza R."/>
            <person name="Walstead R."/>
            <person name="Shah Z."/>
            <person name="Kiflezghi M."/>
            <person name="Wade K."/>
            <person name="Ball S.L."/>
            <person name="Bradley K.W."/>
            <person name="Asai D.J."/>
            <person name="Bowman C.A."/>
            <person name="Russell D.A."/>
            <person name="Pope W.H."/>
            <person name="Jacobs-Sera D."/>
            <person name="Hendrix R.W."/>
            <person name="Hatfull G.F."/>
        </authorList>
    </citation>
    <scope>NUCLEOTIDE SEQUENCE [LARGE SCALE GENOMIC DNA]</scope>
    <source>
        <strain evidence="14 15">DSM 27648</strain>
    </source>
</reference>
<dbReference type="InterPro" id="IPR010071">
    <property type="entry name" value="AA_adenyl_dom"/>
</dbReference>
<dbReference type="InterPro" id="IPR006162">
    <property type="entry name" value="Ppantetheine_attach_site"/>
</dbReference>
<dbReference type="SUPFAM" id="SSF56801">
    <property type="entry name" value="Acetyl-CoA synthetase-like"/>
    <property type="match status" value="3"/>
</dbReference>
<evidence type="ECO:0000256" key="7">
    <source>
        <dbReference type="ARBA" id="ARBA00022898"/>
    </source>
</evidence>
<evidence type="ECO:0000256" key="10">
    <source>
        <dbReference type="ARBA" id="ARBA00029443"/>
    </source>
</evidence>
<dbReference type="FunFam" id="2.30.38.10:FF:000001">
    <property type="entry name" value="Non-ribosomal peptide synthetase PvdI"/>
    <property type="match status" value="2"/>
</dbReference>
<evidence type="ECO:0000259" key="13">
    <source>
        <dbReference type="PROSITE" id="PS52004"/>
    </source>
</evidence>
<evidence type="ECO:0000256" key="2">
    <source>
        <dbReference type="ARBA" id="ARBA00001957"/>
    </source>
</evidence>
<dbReference type="KEGG" id="llu:AKJ09_05099"/>
<dbReference type="InterPro" id="IPR014031">
    <property type="entry name" value="Ketoacyl_synth_C"/>
</dbReference>
<dbReference type="InterPro" id="IPR014030">
    <property type="entry name" value="Ketoacyl_synth_N"/>
</dbReference>
<evidence type="ECO:0000313" key="15">
    <source>
        <dbReference type="Proteomes" id="UP000064967"/>
    </source>
</evidence>
<dbReference type="SUPFAM" id="SSF53383">
    <property type="entry name" value="PLP-dependent transferases"/>
    <property type="match status" value="1"/>
</dbReference>
<dbReference type="SUPFAM" id="SSF52777">
    <property type="entry name" value="CoA-dependent acyltransferases"/>
    <property type="match status" value="4"/>
</dbReference>
<dbReference type="InterPro" id="IPR009081">
    <property type="entry name" value="PP-bd_ACP"/>
</dbReference>
<evidence type="ECO:0000256" key="4">
    <source>
        <dbReference type="ARBA" id="ARBA00022553"/>
    </source>
</evidence>
<keyword evidence="4" id="KW-0597">Phosphoprotein</keyword>
<feature type="domain" description="Carrier" evidence="12">
    <location>
        <begin position="4206"/>
        <end position="4294"/>
    </location>
</feature>
<dbReference type="CDD" id="cd12116">
    <property type="entry name" value="A_NRPS_Ta1_like"/>
    <property type="match status" value="2"/>
</dbReference>
<evidence type="ECO:0000313" key="14">
    <source>
        <dbReference type="EMBL" id="AKU98435.1"/>
    </source>
</evidence>
<dbReference type="InterPro" id="IPR025110">
    <property type="entry name" value="AMP-bd_C"/>
</dbReference>
<dbReference type="Gene3D" id="3.40.640.10">
    <property type="entry name" value="Type I PLP-dependent aspartate aminotransferase-like (Major domain)"/>
    <property type="match status" value="1"/>
</dbReference>
<comment type="cofactor">
    <cofactor evidence="2">
        <name>pantetheine 4'-phosphate</name>
        <dbReference type="ChEBI" id="CHEBI:47942"/>
    </cofactor>
</comment>
<dbReference type="InterPro" id="IPR020845">
    <property type="entry name" value="AMP-binding_CS"/>
</dbReference>
<dbReference type="Gene3D" id="3.40.50.980">
    <property type="match status" value="6"/>
</dbReference>
<keyword evidence="5" id="KW-0808">Transferase</keyword>
<dbReference type="Gene3D" id="2.30.38.10">
    <property type="entry name" value="Luciferase, Domain 3"/>
    <property type="match status" value="3"/>
</dbReference>
<dbReference type="PROSITE" id="PS00012">
    <property type="entry name" value="PHOSPHOPANTETHEINE"/>
    <property type="match status" value="3"/>
</dbReference>
<dbReference type="Proteomes" id="UP000064967">
    <property type="component" value="Chromosome"/>
</dbReference>
<dbReference type="Gene3D" id="3.40.47.10">
    <property type="match status" value="1"/>
</dbReference>
<dbReference type="InterPro" id="IPR023213">
    <property type="entry name" value="CAT-like_dom_sf"/>
</dbReference>
<dbReference type="CDD" id="cd12117">
    <property type="entry name" value="A_NRPS_Srf_like"/>
    <property type="match status" value="1"/>
</dbReference>
<sequence>MSFRTDATVHALFREQAAAHRQRPALVWDGGAMTYGELDRRSDVLAVRLIQAGVAPDVPVALALERSPDAVVAALAILKAGGAYLPLDPGHPRDRLAFVLADAAAPALLTRRAHAASLGALAAHTIFVDEEHARQGAPHVAVAPRAVATDLAYVMYTSGSTGMPKGVQIEHTSIVRLVGQVDYVRLDTDTCFLHAAPLGFDASTLELWGPLLHGGRVALYLEPIPTGRGLARAIAKHGITTAWLTAALFNAVIDDDPLHLQGLRQLFTGGEALSPSHVRRALAALPDTELINGYGPTECTTFTTTFSIPRDTPEGARSIPIGRPIADTDVHVLDAAGARVALGDVGELYVGGRGVARGYLRRPELDAERFVADPFGGGGRLYRTGDLVRWRDDGTLDFVGRADQQVKIRGFRIELGEIEARLGALPEVLACAVAARDDGNGAKRLVAYVVPRGEAPTPLALRAALAKVLPDFMVPAVFMTLPALPLTANGKLDRAALPAPERRRPQLAQPMRAPKGPQEELICRVFAGALGLDEVGVLDGFFELGGDSLSAVRTIAQLREAGLPDVSVATFFAAATPAGLARAIADGSANGAAEPAVARDVRCTPLTPREPIAIIGMAGRFPGAADIEAFWANLCGGIESIRTFAKDDLDPSVSATLYGDPAYVPARGVLDGVELFDAAFFGISPLEAQLMDPQHRHFLEVSWQALEHSGYVPERVPGPVGVYGGMYNATYYQRHLAHRPDVTGRLSDLAVMLGNEKDYVTSRVAHRLGLSGPAVAVHTACSTSLVATAMAMDSLRNGGCDVALAGGVAITCPPRSGYLYQEGSMASPDGRTRAFDAKAAGTVFSDGVAVLVLRRLTDAIADGDTIYAVLLGAAVNNDGSERASFTAPSPVGQATVIAAAHDAAGIDARTLSYIEAHGTATPLGDPIEIEGLTRAFRRHTDDRGFCSIGSLKSNVGHMVIAAGAASVIKTALALSRRTLPPSVGFETPNPAIDFARSPFRVHTTLGPWPEPERGGRRRAGVSSFGFGGTNAHVVLEEAPATPPAVASLRPVQLITLSARSAPALADASSRLATYLAGEETAALADVAHTLHVGRRDFAHRRFVVAATCAEAARLLNEPDAARAGAREVGAELPEIAFLCPGQGSQYAGMGRGLYETEPAFRAAYDECADILEGLTGVDPRPQFFGDDAVALLATSLTQPAIFSLEYALARLWMSWGVRPTALIGHSVGELVCAALAGVMPLASAAGFVLERGRRMQELPAGAMLSVRMSAAALLPRLPAGVELAAENAPELCAVAGSIDAIAKLEAELAGIDVPARLLVTSHAFHSAMMDPVIEPLRARLEQVELRAPRIPILSTVSADWLSDEQALDPRYWATHLRKPVRFAPAVARLLDDPKRVLVEIGPRASLSALARQAVTGKRARPVAVPSLADAAERESEAVTAALGQLWTLGVAIDWAAVHAGESRRRVPLPTYPFERLRHWVDAPPSTSSSASRTAHAEPNPLPVEATVMPTTLQSRPSSAYTHEARKARLLGQVHQAVEDVSGLDVAGADPGSPWLELGLDSLTLTQLARQVQQSFGVKLTFRDVMERYPSVASLVAMLDEQLPPDESVAAPPSVAAPALASPPGVHLAGEQPAYVCQVIDAQLQIMAQQLAVLGGAPIAAMASAPAAAVAPPSVAAKAARNEDEPAAGPITYDVKKAFGAIARIHTRADELTAQQRARLDAFIARYTARTARSKAYTAEHRGHMADPRVVNGFRPLTKELTYQLVIERSRGSRLWDIDGNEYIDVLSGFGMNMFGWQPDFLREAVHAQVEAGYEIGPQHVLAGEVAKLFCEVTGADRAAFCNTGSEAVMGAMRVARTVTGRSTVAIFTGSYHGIFDEVIVRGTRKLKSIPAAPGILPESSQNMLVLDYGTPESLAILRERIGTLAAIVTEPVQSRRPDFRPVPFLRELRALTEASGTALIFDEVITGFRSHPRGAQGLFGIDADLASYGKVVGGGFSIGVIAGKRRFMDALDGGHWEYGDASIPTVGVTYFAGTFVRHPLALAAAKAALTHMRDAGPALQERLTARTAGMAEEINGVLAELGAPLALKTFASLWRHTFTEEVPYGDLFYAMLRDRGIHVLDNFPCFLTTAHSDDDLRAIVRAYREAAAEMQAAGFFPSARPAVSVPETVAPGVSRTVPSTEPQREIWLAARLGPEASLAYNESISLNLRGELDVGALRQAVRALPARHDALRSTFAGDGLTVSIAIEPPPLDVPLHDLAGVSDTERDATFAAICERHVSEPFDLEHGPLVRAELVRLAADHHVLVFTGHHIVLDGWSFWVIVKDLAALYAQHTGARAASLSAAPSFADYAVEQAAGADSPEVRANERWWTEQFSGAVPGLELPTDRPRPIVRTQTAGRHDHVLSSDLVAAVKKLGAQHGASLFATLLAGFDALLFRLTGQSDVVVGIPAAGQSASGQDGLVGHCVSMLPLRARMTRTQPFTELLAAARGTMLDAYDHQEITLGRVLQVLPIARDPGRLPLISVIFNIDQALTSESHSIPGLALELASNARRYETFELFINAVDCGPAGMRLECQYNAGLFDEATIARWLASFESLLRSAVNEPALPLGRLAVVSPEERRTLARWNQTEAPYPREARIEELIAASARRVPERVAVRTGAAALTYGELAVRAEAVSSALRTMGIGSGDRVGLMTERNIHLLPALVGTLGAGATYVPLDPGFPADRLAFMIEDARVAVIVTTRTVATRMAGAVGRTPLLCLDEPLPDAESGAAPPPRAADDAYVIYTSGSTGKPKGVRLQHRNVVNFLHGIAREPGLREDDVLLAVTTLSFDIAVLELVLPLVVGAEVILAQRDEVVDGGALRRLIETHRVTVMQATPTTWRLLLDAGWRGGSTFRALCGGEALPRDLAVALQPIVGELWNMYGPTETTVWSTVHLVTNGVTNASGPILIGHPIANTTVHILDEDRQPVPIGVVGELYIGGDGVARGYLDRPELTAERFVSDPFRVDPDARMYRTGDLGRFRNGGQLECLGRTDFQVKLRGYRIELGEIEAALTGHPGILQAVVTTREDRPGDVRLIAYIVPREGAPADDALRIHLTQTLPDYMVPQRFVTLTALPLTPSGKVDRKALPAPGGAATAGRAQGPAVLPRTPTEERVARAFAETLALPRLDVHDDFFALGGHSLLAAQMTARLGRELGRTVPMGVAFEHPTVARLAAWLDGATAHEAALRVPRRDDAGPAPLSLMQQRVWYLEQLQLGRTVFHVPSAHRLRGAIDEGAFGRAFDEMVRRHDVLRTVIAVVGDAPAQRVLPSVPVMLWPAEELSAMGPEERERELTRRLEDEIARPFDLSRGPLFRARMYRLAADDHVLFFMPHHMIWDGWSFDIFYEEMAALYGAYQRGEEPARPAPAVSYGDFAAWHREWMAGPELARQIGFWRDHLAGAPDRLDLPEDFPRPSRQSGEGATAWLSLRPELTNGLREVGLREGATLFMTLLSAWALLLYRVTGQREVLVGTPVRGRNQPELENVMGFFVNALPLRLHVDPERSFLELMRDVRTEVIDVFGYQDVPFEHLVRVLDVPRDESRFPIYQAFFSYQDARHRPGTWGNLVQKNVPVFQPSAAQDVALWFLDGVDGLVGGLNYNTDIIEPATAGLLRARYLALVEAIVRDPTAPVRTMLAVPEAEHAELTRLSAGSAAVPVSPSAPSLAALLVPSVAIHGERIAVRYCGQSMTYAELGRRAARVTAALRDGGIGRGDVIALHFERSPAMLAALLGVAAAGATYLPLDPHFPADRLRFMLADARARLVLADGDAGELGLDPERVLRVDAGLTGLAGLAGKGGTGLDAGPAGPDDAAYLIYTSGSTGRPKGVLVPHRAVVSFLDAMRVAPGLATRDRLAAVTTLSFDIAVLELLLPLTVGAEIVLATREEATDGDALRKLLDDTNATTMQATPATWRLLLEAGWRGGSGFKALCGGEALPADLAEALLERTGQLWNMYGPTETTVWSTCSHIEAGQGTITIGKPIAGTSAWVLDEMGKPAPIGVPGELYLGGSGVALGYHDRPELTAERFVVDPFSTDPAARLYRTGDLARWRSDGRLQHLGRTDFQVKIRGYRIELGEIEVALAHHPAIAEVVVVARPGPGGVERLVAYFVARPGHTVPADSALRTALRESLPDYMVPAVFVALSRLPLTPNGKIDRRALPDVATSGADGALAGRGAPRTASEQTVAAVWRELLGVERIDVLDNFLDLGGHSLLVMRAVAVLEARTGKRVSPRAFIFQTLEQLARDYEEPTPDPRSAGGGSQTVSAKAAKAAKSGSGGLLRRVLSVLTSKV</sequence>
<dbReference type="Pfam" id="PF02801">
    <property type="entry name" value="Ketoacyl-synt_C"/>
    <property type="match status" value="1"/>
</dbReference>
<protein>
    <submittedName>
        <fullName evidence="14">Malonyl CoA-acyl carrier protein transacylase</fullName>
    </submittedName>
</protein>
<dbReference type="SUPFAM" id="SSF47336">
    <property type="entry name" value="ACP-like"/>
    <property type="match status" value="4"/>
</dbReference>
<dbReference type="SUPFAM" id="SSF52151">
    <property type="entry name" value="FabD/lysophospholipase-like"/>
    <property type="match status" value="1"/>
</dbReference>
<dbReference type="STRING" id="1391654.AKJ09_05099"/>
<dbReference type="PROSITE" id="PS00455">
    <property type="entry name" value="AMP_BINDING"/>
    <property type="match status" value="3"/>
</dbReference>
<dbReference type="InterPro" id="IPR001242">
    <property type="entry name" value="Condensation_dom"/>
</dbReference>
<dbReference type="InterPro" id="IPR015422">
    <property type="entry name" value="PyrdxlP-dep_Trfase_small"/>
</dbReference>
<dbReference type="FunFam" id="3.30.300.30:FF:000010">
    <property type="entry name" value="Enterobactin synthetase component F"/>
    <property type="match status" value="3"/>
</dbReference>
<dbReference type="PATRIC" id="fig|1391654.3.peg.5160"/>
<accession>A0A0K1PY28</accession>
<dbReference type="GO" id="GO:0008610">
    <property type="term" value="P:lipid biosynthetic process"/>
    <property type="evidence" value="ECO:0007669"/>
    <property type="project" value="UniProtKB-ARBA"/>
</dbReference>
<dbReference type="InterPro" id="IPR032821">
    <property type="entry name" value="PKS_assoc"/>
</dbReference>
<evidence type="ECO:0000256" key="9">
    <source>
        <dbReference type="ARBA" id="ARBA00023268"/>
    </source>
</evidence>
<dbReference type="SMART" id="SM00825">
    <property type="entry name" value="PKS_KS"/>
    <property type="match status" value="1"/>
</dbReference>
<dbReference type="PROSITE" id="PS00600">
    <property type="entry name" value="AA_TRANSFER_CLASS_3"/>
    <property type="match status" value="1"/>
</dbReference>
<dbReference type="InterPro" id="IPR049704">
    <property type="entry name" value="Aminotrans_3_PPA_site"/>
</dbReference>
<dbReference type="Gene3D" id="3.30.300.30">
    <property type="match status" value="3"/>
</dbReference>
<dbReference type="GO" id="GO:0043041">
    <property type="term" value="P:amino acid activation for nonribosomal peptide biosynthetic process"/>
    <property type="evidence" value="ECO:0007669"/>
    <property type="project" value="TreeGrafter"/>
</dbReference>
<dbReference type="Gene3D" id="3.30.559.30">
    <property type="entry name" value="Nonribosomal peptide synthetase, condensation domain"/>
    <property type="match status" value="2"/>
</dbReference>
<feature type="domain" description="Carrier" evidence="12">
    <location>
        <begin position="1527"/>
        <end position="1602"/>
    </location>
</feature>
<dbReference type="PROSITE" id="PS52004">
    <property type="entry name" value="KS3_2"/>
    <property type="match status" value="1"/>
</dbReference>
<dbReference type="SUPFAM" id="SSF53901">
    <property type="entry name" value="Thiolase-like"/>
    <property type="match status" value="1"/>
</dbReference>
<dbReference type="Gene3D" id="3.30.559.10">
    <property type="entry name" value="Chloramphenicol acetyltransferase-like domain"/>
    <property type="match status" value="2"/>
</dbReference>
<dbReference type="CDD" id="cd19531">
    <property type="entry name" value="LCL_NRPS-like"/>
    <property type="match status" value="2"/>
</dbReference>
<keyword evidence="15" id="KW-1185">Reference proteome</keyword>
<evidence type="ECO:0000256" key="11">
    <source>
        <dbReference type="SAM" id="MobiDB-lite"/>
    </source>
</evidence>
<dbReference type="InterPro" id="IPR036736">
    <property type="entry name" value="ACP-like_sf"/>
</dbReference>
<evidence type="ECO:0000256" key="5">
    <source>
        <dbReference type="ARBA" id="ARBA00022679"/>
    </source>
</evidence>
<feature type="domain" description="Ketosynthase family 3 (KS3)" evidence="13">
    <location>
        <begin position="609"/>
        <end position="1037"/>
    </location>
</feature>
<keyword evidence="9" id="KW-0511">Multifunctional enzyme</keyword>
<dbReference type="SMART" id="SM00823">
    <property type="entry name" value="PKS_PP"/>
    <property type="match status" value="4"/>
</dbReference>
<dbReference type="InterPro" id="IPR015424">
    <property type="entry name" value="PyrdxlP-dep_Trfase"/>
</dbReference>
<dbReference type="FunFam" id="3.40.47.10:FF:000042">
    <property type="entry name" value="Polyketide synthase Pks13"/>
    <property type="match status" value="1"/>
</dbReference>
<dbReference type="InterPro" id="IPR014043">
    <property type="entry name" value="Acyl_transferase_dom"/>
</dbReference>
<dbReference type="InterPro" id="IPR029058">
    <property type="entry name" value="AB_hydrolase_fold"/>
</dbReference>
<feature type="region of interest" description="Disordered" evidence="11">
    <location>
        <begin position="4276"/>
        <end position="4302"/>
    </location>
</feature>
<dbReference type="Gene3D" id="3.90.1150.10">
    <property type="entry name" value="Aspartate Aminotransferase, domain 1"/>
    <property type="match status" value="1"/>
</dbReference>
<dbReference type="PROSITE" id="PS50075">
    <property type="entry name" value="CARRIER"/>
    <property type="match status" value="4"/>
</dbReference>
<dbReference type="InterPro" id="IPR015421">
    <property type="entry name" value="PyrdxlP-dep_Trfase_major"/>
</dbReference>
<dbReference type="PANTHER" id="PTHR45527:SF1">
    <property type="entry name" value="FATTY ACID SYNTHASE"/>
    <property type="match status" value="1"/>
</dbReference>
<feature type="region of interest" description="Disordered" evidence="11">
    <location>
        <begin position="1482"/>
        <end position="1501"/>
    </location>
</feature>
<dbReference type="FunFam" id="3.40.50.980:FF:000001">
    <property type="entry name" value="Non-ribosomal peptide synthetase"/>
    <property type="match status" value="1"/>
</dbReference>
<keyword evidence="3" id="KW-0596">Phosphopantetheine</keyword>
<dbReference type="Gene3D" id="3.40.50.1820">
    <property type="entry name" value="alpha/beta hydrolase"/>
    <property type="match status" value="1"/>
</dbReference>
<dbReference type="InterPro" id="IPR045851">
    <property type="entry name" value="AMP-bd_C_sf"/>
</dbReference>
<dbReference type="GO" id="GO:0044550">
    <property type="term" value="P:secondary metabolite biosynthetic process"/>
    <property type="evidence" value="ECO:0007669"/>
    <property type="project" value="UniProtKB-ARBA"/>
</dbReference>
<dbReference type="NCBIfam" id="NF003417">
    <property type="entry name" value="PRK04813.1"/>
    <property type="match status" value="3"/>
</dbReference>
<dbReference type="PANTHER" id="PTHR45527">
    <property type="entry name" value="NONRIBOSOMAL PEPTIDE SYNTHETASE"/>
    <property type="match status" value="1"/>
</dbReference>
<name>A0A0K1PY28_9BACT</name>
<feature type="compositionally biased region" description="Low complexity" evidence="11">
    <location>
        <begin position="1482"/>
        <end position="1493"/>
    </location>
</feature>
<keyword evidence="7" id="KW-0663">Pyridoxal phosphate</keyword>
<keyword evidence="8" id="KW-0443">Lipid metabolism</keyword>
<dbReference type="InterPro" id="IPR016035">
    <property type="entry name" value="Acyl_Trfase/lysoPLipase"/>
</dbReference>
<dbReference type="RefSeq" id="WP_169927779.1">
    <property type="nucleotide sequence ID" value="NZ_CP012333.1"/>
</dbReference>
<feature type="domain" description="Carrier" evidence="12">
    <location>
        <begin position="513"/>
        <end position="588"/>
    </location>
</feature>
<dbReference type="EMBL" id="CP012333">
    <property type="protein sequence ID" value="AKU98435.1"/>
    <property type="molecule type" value="Genomic_DNA"/>
</dbReference>
<dbReference type="GO" id="GO:0016746">
    <property type="term" value="F:acyltransferase activity"/>
    <property type="evidence" value="ECO:0007669"/>
    <property type="project" value="InterPro"/>
</dbReference>
<evidence type="ECO:0000256" key="3">
    <source>
        <dbReference type="ARBA" id="ARBA00022450"/>
    </source>
</evidence>
<dbReference type="InterPro" id="IPR000873">
    <property type="entry name" value="AMP-dep_synth/lig_dom"/>
</dbReference>
<dbReference type="Pfam" id="PF00698">
    <property type="entry name" value="Acyl_transf_1"/>
    <property type="match status" value="1"/>
</dbReference>
<dbReference type="Pfam" id="PF16197">
    <property type="entry name" value="KAsynt_C_assoc"/>
    <property type="match status" value="1"/>
</dbReference>
<comment type="cofactor">
    <cofactor evidence="1">
        <name>pyridoxal 5'-phosphate</name>
        <dbReference type="ChEBI" id="CHEBI:597326"/>
    </cofactor>
</comment>
<keyword evidence="6" id="KW-0276">Fatty acid metabolism</keyword>
<dbReference type="GO" id="GO:0005829">
    <property type="term" value="C:cytosol"/>
    <property type="evidence" value="ECO:0007669"/>
    <property type="project" value="TreeGrafter"/>
</dbReference>
<comment type="similarity">
    <text evidence="10">In the C-terminal section; belongs to the NRP synthetase family.</text>
</comment>